<organism evidence="1 2">
    <name type="scientific">Brunnivagina elsteri CCALA 953</name>
    <dbReference type="NCBI Taxonomy" id="987040"/>
    <lineage>
        <taxon>Bacteria</taxon>
        <taxon>Bacillati</taxon>
        <taxon>Cyanobacteriota</taxon>
        <taxon>Cyanophyceae</taxon>
        <taxon>Nostocales</taxon>
        <taxon>Calotrichaceae</taxon>
        <taxon>Brunnivagina</taxon>
    </lineage>
</organism>
<protein>
    <submittedName>
        <fullName evidence="1">Uncharacterized protein</fullName>
    </submittedName>
</protein>
<proteinExistence type="predicted"/>
<gene>
    <name evidence="1" type="ORF">CK510_02380</name>
</gene>
<dbReference type="Proteomes" id="UP000218238">
    <property type="component" value="Unassembled WGS sequence"/>
</dbReference>
<evidence type="ECO:0000313" key="1">
    <source>
        <dbReference type="EMBL" id="PAX60334.1"/>
    </source>
</evidence>
<dbReference type="AlphaFoldDB" id="A0A2A2TPP7"/>
<sequence>MNTSNCLQKINSYIILIPLLTIFALPKEVYACACCANAGEWSQTSNKLDDYEFKEINRLQFTPTAKIYQSARGENIGVDSNSTNYTLSLTKKQRIWNFLFKDEQGKTGTLSLTIPTNGVTFKTDLYEKPQAGGSGTQLYKELRLEGKVTGNGIFAKGIAPNTKFRLVLQGRGGACMTAEDFKTWNLQIFGSHGNYSFYSSLK</sequence>
<dbReference type="OrthoDB" id="455674at2"/>
<keyword evidence="2" id="KW-1185">Reference proteome</keyword>
<dbReference type="EMBL" id="NTFS01000014">
    <property type="protein sequence ID" value="PAX60334.1"/>
    <property type="molecule type" value="Genomic_DNA"/>
</dbReference>
<accession>A0A2A2TPP7</accession>
<name>A0A2A2TPP7_9CYAN</name>
<comment type="caution">
    <text evidence="1">The sequence shown here is derived from an EMBL/GenBank/DDBJ whole genome shotgun (WGS) entry which is preliminary data.</text>
</comment>
<evidence type="ECO:0000313" key="2">
    <source>
        <dbReference type="Proteomes" id="UP000218238"/>
    </source>
</evidence>
<reference evidence="1 2" key="1">
    <citation type="submission" date="2017-08" db="EMBL/GenBank/DDBJ databases">
        <title>Draft genome sequence of filamentous cyanobacterium Calothrix elsteri CCALA 953.</title>
        <authorList>
            <person name="Gagunashvili A.N."/>
            <person name="Elster J."/>
            <person name="Andresson O.S."/>
        </authorList>
    </citation>
    <scope>NUCLEOTIDE SEQUENCE [LARGE SCALE GENOMIC DNA]</scope>
    <source>
        <strain evidence="1 2">CCALA 953</strain>
    </source>
</reference>